<dbReference type="AlphaFoldDB" id="A0A067LVL2"/>
<dbReference type="GO" id="GO:0016705">
    <property type="term" value="F:oxidoreductase activity, acting on paired donors, with incorporation or reduction of molecular oxygen"/>
    <property type="evidence" value="ECO:0007669"/>
    <property type="project" value="InterPro"/>
</dbReference>
<dbReference type="InterPro" id="IPR001128">
    <property type="entry name" value="Cyt_P450"/>
</dbReference>
<proteinExistence type="inferred from homology"/>
<gene>
    <name evidence="9" type="ORF">BOTBODRAFT_180786</name>
</gene>
<evidence type="ECO:0000256" key="2">
    <source>
        <dbReference type="ARBA" id="ARBA00022617"/>
    </source>
</evidence>
<evidence type="ECO:0000256" key="3">
    <source>
        <dbReference type="ARBA" id="ARBA00022723"/>
    </source>
</evidence>
<dbReference type="Pfam" id="PF00067">
    <property type="entry name" value="p450"/>
    <property type="match status" value="1"/>
</dbReference>
<comment type="similarity">
    <text evidence="1 8">Belongs to the cytochrome P450 family.</text>
</comment>
<dbReference type="PROSITE" id="PS00086">
    <property type="entry name" value="CYTOCHROME_P450"/>
    <property type="match status" value="1"/>
</dbReference>
<feature type="binding site" description="axial binding residue" evidence="7">
    <location>
        <position position="471"/>
    </location>
    <ligand>
        <name>heme</name>
        <dbReference type="ChEBI" id="CHEBI:30413"/>
    </ligand>
    <ligandPart>
        <name>Fe</name>
        <dbReference type="ChEBI" id="CHEBI:18248"/>
    </ligandPart>
</feature>
<keyword evidence="5 7" id="KW-0408">Iron</keyword>
<dbReference type="STRING" id="930990.A0A067LVL2"/>
<dbReference type="Proteomes" id="UP000027195">
    <property type="component" value="Unassembled WGS sequence"/>
</dbReference>
<dbReference type="SUPFAM" id="SSF48264">
    <property type="entry name" value="Cytochrome P450"/>
    <property type="match status" value="1"/>
</dbReference>
<evidence type="ECO:0008006" key="11">
    <source>
        <dbReference type="Google" id="ProtNLM"/>
    </source>
</evidence>
<keyword evidence="10" id="KW-1185">Reference proteome</keyword>
<dbReference type="HOGENOM" id="CLU_001570_25_0_1"/>
<dbReference type="EMBL" id="KL198109">
    <property type="protein sequence ID" value="KDQ07358.1"/>
    <property type="molecule type" value="Genomic_DNA"/>
</dbReference>
<keyword evidence="3 7" id="KW-0479">Metal-binding</keyword>
<dbReference type="InParanoid" id="A0A067LVL2"/>
<evidence type="ECO:0000313" key="9">
    <source>
        <dbReference type="EMBL" id="KDQ07358.1"/>
    </source>
</evidence>
<protein>
    <recommendedName>
        <fullName evidence="11">Cytochrome P450</fullName>
    </recommendedName>
</protein>
<dbReference type="InterPro" id="IPR050196">
    <property type="entry name" value="Cytochrome_P450_Monoox"/>
</dbReference>
<evidence type="ECO:0000313" key="10">
    <source>
        <dbReference type="Proteomes" id="UP000027195"/>
    </source>
</evidence>
<dbReference type="OrthoDB" id="1470350at2759"/>
<sequence>MLKIALAFLATLVASRIYKFWSGLKAVSFVPGPRCALSPRSKLGLYFPTKLNRFFFNAGVNFLWEAKRAGGFARDHDVLSVVPWLYGPPILYVSSIEMMRQVLGYSDDFDKVTNSPASELFGENVAVVQKERWKKHRRVLNPAFSPKLYTLVWKESIRTFRDMISTEGWVEKGSVAIPAIIGITSKARPSYCSIFFTFNIISSCAFDFRFPWAKSTTSSGAEMSIPECFKVVITYIPIRLLAPTWAYYLPSKVLKRVDAAYDTIFSFMRSRIATRREKLVHEELNEDNGLGANTIFNNIIRANLDGGKFAFDENEVIGNTFAMLFVGHETTSRTLAAVLALLGVYQDEQEKVYQEIERVLSDGREPAFEDFESFPAIRNCIHESMRLYPPATVVIREAMKDVRLDVTDKLTGEKSHEIVVKKGALVLANILEIQYNPRHFPDPEAFKPSRWTDSTVDSDTFVGFGLGPRGCIGRKFSLVEATCFLVMLLRDWKVDIDLLGGESPVQWRQRVMTEKAHATLGLGPIPLRFSRRNSK</sequence>
<evidence type="ECO:0000256" key="8">
    <source>
        <dbReference type="RuleBase" id="RU000461"/>
    </source>
</evidence>
<dbReference type="PANTHER" id="PTHR24291">
    <property type="entry name" value="CYTOCHROME P450 FAMILY 4"/>
    <property type="match status" value="1"/>
</dbReference>
<dbReference type="PRINTS" id="PR00385">
    <property type="entry name" value="P450"/>
</dbReference>
<dbReference type="PANTHER" id="PTHR24291:SF50">
    <property type="entry name" value="BIFUNCTIONAL ALBAFLAVENONE MONOOXYGENASE_TERPENE SYNTHASE"/>
    <property type="match status" value="1"/>
</dbReference>
<dbReference type="InterPro" id="IPR017972">
    <property type="entry name" value="Cyt_P450_CS"/>
</dbReference>
<evidence type="ECO:0000256" key="4">
    <source>
        <dbReference type="ARBA" id="ARBA00023002"/>
    </source>
</evidence>
<keyword evidence="6 8" id="KW-0503">Monooxygenase</keyword>
<dbReference type="PRINTS" id="PR00463">
    <property type="entry name" value="EP450I"/>
</dbReference>
<dbReference type="GO" id="GO:0020037">
    <property type="term" value="F:heme binding"/>
    <property type="evidence" value="ECO:0007669"/>
    <property type="project" value="InterPro"/>
</dbReference>
<accession>A0A067LVL2</accession>
<dbReference type="GO" id="GO:0004497">
    <property type="term" value="F:monooxygenase activity"/>
    <property type="evidence" value="ECO:0007669"/>
    <property type="project" value="UniProtKB-KW"/>
</dbReference>
<evidence type="ECO:0000256" key="7">
    <source>
        <dbReference type="PIRSR" id="PIRSR602401-1"/>
    </source>
</evidence>
<dbReference type="InterPro" id="IPR036396">
    <property type="entry name" value="Cyt_P450_sf"/>
</dbReference>
<comment type="cofactor">
    <cofactor evidence="7">
        <name>heme</name>
        <dbReference type="ChEBI" id="CHEBI:30413"/>
    </cofactor>
</comment>
<dbReference type="Gene3D" id="1.10.630.10">
    <property type="entry name" value="Cytochrome P450"/>
    <property type="match status" value="1"/>
</dbReference>
<dbReference type="GO" id="GO:0005506">
    <property type="term" value="F:iron ion binding"/>
    <property type="evidence" value="ECO:0007669"/>
    <property type="project" value="InterPro"/>
</dbReference>
<reference evidence="10" key="1">
    <citation type="journal article" date="2014" name="Proc. Natl. Acad. Sci. U.S.A.">
        <title>Extensive sampling of basidiomycete genomes demonstrates inadequacy of the white-rot/brown-rot paradigm for wood decay fungi.</title>
        <authorList>
            <person name="Riley R."/>
            <person name="Salamov A.A."/>
            <person name="Brown D.W."/>
            <person name="Nagy L.G."/>
            <person name="Floudas D."/>
            <person name="Held B.W."/>
            <person name="Levasseur A."/>
            <person name="Lombard V."/>
            <person name="Morin E."/>
            <person name="Otillar R."/>
            <person name="Lindquist E.A."/>
            <person name="Sun H."/>
            <person name="LaButti K.M."/>
            <person name="Schmutz J."/>
            <person name="Jabbour D."/>
            <person name="Luo H."/>
            <person name="Baker S.E."/>
            <person name="Pisabarro A.G."/>
            <person name="Walton J.D."/>
            <person name="Blanchette R.A."/>
            <person name="Henrissat B."/>
            <person name="Martin F."/>
            <person name="Cullen D."/>
            <person name="Hibbett D.S."/>
            <person name="Grigoriev I.V."/>
        </authorList>
    </citation>
    <scope>NUCLEOTIDE SEQUENCE [LARGE SCALE GENOMIC DNA]</scope>
    <source>
        <strain evidence="10">FD-172 SS1</strain>
    </source>
</reference>
<keyword evidence="2 7" id="KW-0349">Heme</keyword>
<dbReference type="InterPro" id="IPR002401">
    <property type="entry name" value="Cyt_P450_E_grp-I"/>
</dbReference>
<keyword evidence="4 8" id="KW-0560">Oxidoreductase</keyword>
<evidence type="ECO:0000256" key="6">
    <source>
        <dbReference type="ARBA" id="ARBA00023033"/>
    </source>
</evidence>
<name>A0A067LVL2_BOTB1</name>
<evidence type="ECO:0000256" key="1">
    <source>
        <dbReference type="ARBA" id="ARBA00010617"/>
    </source>
</evidence>
<evidence type="ECO:0000256" key="5">
    <source>
        <dbReference type="ARBA" id="ARBA00023004"/>
    </source>
</evidence>
<organism evidence="9 10">
    <name type="scientific">Botryobasidium botryosum (strain FD-172 SS1)</name>
    <dbReference type="NCBI Taxonomy" id="930990"/>
    <lineage>
        <taxon>Eukaryota</taxon>
        <taxon>Fungi</taxon>
        <taxon>Dikarya</taxon>
        <taxon>Basidiomycota</taxon>
        <taxon>Agaricomycotina</taxon>
        <taxon>Agaricomycetes</taxon>
        <taxon>Cantharellales</taxon>
        <taxon>Botryobasidiaceae</taxon>
        <taxon>Botryobasidium</taxon>
    </lineage>
</organism>